<feature type="region of interest" description="Disordered" evidence="2">
    <location>
        <begin position="2897"/>
        <end position="2922"/>
    </location>
</feature>
<sequence>MQFNPQLSHHSKPINGTSTRSFWPSTTRAVTGTQQTQLNRTKKKRQTQSTAAATFSNMSSPIQQKLGAALKIINRIRTAAELTILADATASNLENALNFEAQLEKVQKEAKSLEIFIDDVRESLTAWTDLLRKLTAAEREAGETDFSNYSKKEKINEKVDDAALKLRDLRDLIGTLTVKARLFRNKFDLEERTAQANHAKAMQQTATVPQQTQPSTMPFYQFQPIQLDKFAGNKRQWPEFYESFKSATGTHALSKAEKFNILRNLLTGEAKQLVAGFRLEDQNYDVALQLLKDTYGAPEEHIRALHFELANLNTCKNLRDTKEFLLHLERLTRELDNAGEDIEGPPTYLMLEKKLTPPFLRTILNKKGEDPEHWNTTKFRNVLSEAVRKESQIQEVMSEYGHHQQRPTKPFNTGPRFRDRAPFNQPRERSFIAATIDDKNKRFGKQPMPFKPATSGQRPTTQPLQQFRPKLNQMASPAQARPQMKGSNQKSPPSPCVFCSGNHWNNECRKFGTTQQRAEIIRTKGMCFKCLRSTHRSFECPRPNKCFKCGQLHPTALCRNGNNGPSPMVNTTYRPENTKPNAAPNDDKRTIQSTQMCNAVNDTDTRALLMTTTTTVFNPAQPHLSMTASVFIDPGSHRSFVSSKAKALLNLPVVLTEECLLTSFGDREPKKYISDMVKIGILCTNGERLVFSLNALQFLVNDMPMIQLTDLDRNQLKQQKLTPPHEMKQPDIMLGIDIWHELQVQQIERLPSGFTLCRSKIGKILSGSGRIEMGQASNVTFVLAVEDTAQSDAQHTDDHEDVFTSEDDLKKDDQLNTFFGLHLIGMDDSSTQIDRDEVMVNFKRNLAFINNRYQIALPWNDRVGTLPTNYHQAKARLISLINKLRALNLVNEYQAILDEQLQKSVIELVDSPEQSIGPVHYLPHRAVIRADKTTTKIRIVMDASAKPKHSPSAPSLNECLHTGPLLLKDLTGILLRFRRMEHVLLADIEKAFLQLGVREQDRDATRFLWLRNPTNNDLNPLKREDILVFRFCRVSFGLTVSPFLLNATIREHLALFDSTLAKRIDENLYVDNILIEMWPNEQLQSVVEEAKSIFKAAGMNIREFYGSNIDGIKQLPAEDQAKELENTKVLGITWKPKCNRIAFKMPTFDGKITKRTILSHIAQVYDPLGLMSPALLPAKLLLQEVQNANPKWDDALPDQHSRTWLKIVESWSLNDKPLVIEFPRHVQSTNNDQFHCFCDASNYGMGIAVYQRAATHYSKAECNLIFAKSLVKPLKLVNHDATIPKLELQALTLGVKAVKFIQTQLNFDDDQVIFWTDSQCSIERLKSGRKADRFVANRLSKIRAANFQVRHVTTESNPADMASRGIDPRSLIASLLWRFGPTWLSKTENWPESNVIYQPGEEIKEIVEQPIVDISSAVQNAQQFKPSIEFERFSNWNRLKATAAYAMRFIIKFRKGIDVTIKEKIDGPLRAEEIKFAENWILRETQSLHPPSEDQIRDLRLFKQEKIWRCGGRLASAENLDVNSKFPIFLPPEAWTTKLIIRHYDQQFKHCGPKILLSRLREQFWIPRGRKAIQQTLNSPKHGCLQCRRERLKPYDYPEAPDLPSQRVNESRPFNSTGIDYFGPLKVKRGAEIVKIYVALFTCLVIRAVHLEIAEDYSAEAFVRTFRRFVSRRGLPTLIMTDQGTNFVAGSKVIRQHWTDTLLPKHVQQQMAQQGVTWRFNTAHAPWKGGTWERLVGITKNALRRTIGKNLLPVDEMHTLICEIEAIVNHRPLTFESDQEPYVSLRPINFLIPYNQTETNFPVINEDHKDPDYEPTPSNRNHLVAMLRKTSNMLDRFWTTWRNDYLLSLRESDRTKSANGPLYPKEGDIVIVGDDDLPRSLWCLARVLKILQGQDGKIRTAIIEINGQQKARAINQLYSLEIPEISEPDSELIAPLMASEDVLSLVGSDEEPQMPDNFKIPKKKNVIKRSQRFITGRNHGLREVTQSAKDNDPVEGLLYAKRPDNKLKLFKDGTLKVLLESITLFKREDGKKMADELLELYGRIPMTEWDKRLRECEEKLRKMDEAREKKDKERQKQRTEKRRIEEDEQAETKKRKATKEEPIDRSDPAVERRKHDEHRIRWAAQRKAAVDELRQRIKLRKKQWSAADIEKEMKETEKDDEEHLRELAKSGSKEAARAMEAKPSLRQQSNVQLIKKQQRMPDFYPTDGEKVLAYCERRYGTNLMASWRRNRVQTELKELLENERITLQHVNGQPALLHRITEHKKGLCGEFVIGKICSWQYLDEIEFKVAADPEAEQLAVKEKSPTPEVVIIDEDEPEREALIEPQFITERAGHTPPLLFRHPSPEPAQYMKHRAAHTPPPPPVQLRTKQLPTEAPIETDIVEEYHAAKSKEEKYVDFNIFAECDDTHISCARNATYGRIAEAANREKIEEFANCRARTLFDTIMLNWLNCNLNRPGNEIWTLHEQHTQSFDSSEESAKFFHEQQIVKKQRDIGRDKHLKEAIEIWRSSCDNFREITDQSAWTQLKFKPINPADQQTTDFDKWIERINQRSCEITARDRAKKQFPDHIYFNVRTILIGDNTAEAFQHQFPNSRWYTHFPDQRLRLTTGPQVKYVIFAYEATEEDMIKQLAPLLHRFKDDDIEVTLILSKEDNAEWLWHKRELIRLTKHLDTGFFVFNKRIGEAKELANRIKMTMDEPMQFDDEPTTSSTIETRGKKPTRKRITVGQRMINALMFISLFILLASSTAFARPIRQKRFGGVGVWHGSNLAKHLWPRNTDIEQRTSKLAPSVQRYIQRVLALNATATPPAKQFATTTPPPTTRKPSTTTTRATTTTKATPRTTIMGRTWHTTAQSTTQIVPKTTTQRPITTRSKFLPSSDLLDNEIPQAPDYYRALRQKGKKPTKVQSTPQLAQPAQRKGDPINENGMDVFWCGDRGSTLWELKGSENSPFCRPPPVLTAHWTPLTIDLYTKIHRPDQVHSAWHCAVKKSTEQYYTNLLGDRFITINKTMMAVSRTLCRQMALHQICPLAKTEMTISGNNTWSTNDELEVNFPGPIEGLFKGLQRSTSTNCFAQPATLFIRRHDLQLMSPVHHVDHCSYTAEFCQLSDNSSLIWNANCSDNNCHACDFNHAEEISGEFTKIPGQSSAIWISDDRQKALTFTDAQPLEACDGKLIVLSEQNFGIRKQQYERIMNGYYKRTKRYVEPEQLASQLSAAQISTNMALSQLYLKECQRNTRVANPTLQARKLLNRENLQARWIGETTIEVFPCVNVSLTNVSYRATKSCYKFIPVKIHLPNDDRDAFLDAEMRILSLTAHIASCSHLRYHYLQLQKNPSSWLKIDTNTGIAKQLPPTAVQELYETVINRSDSEIDLNPLIFHQWQLDNDTDNAIFPHIDEFADLEAFKDKLEEHKSGRAQALGALQDGIEGWTLKLVKDWLNELVNWWIRIACAYATFLMIRDLIVPCALAYLLNPIRITVMSLIGFRPKRQPIRQRRDQFEEIVPLRRLSTPPKRPSLRQRADRPFTPIHLDLDAKSATFRSRASSVTLDTPFGRSRPMKLADD</sequence>
<dbReference type="InterPro" id="IPR005312">
    <property type="entry name" value="DUF1759"/>
</dbReference>
<feature type="compositionally biased region" description="Basic and acidic residues" evidence="2">
    <location>
        <begin position="2063"/>
        <end position="2085"/>
    </location>
</feature>
<dbReference type="SUPFAM" id="SSF53098">
    <property type="entry name" value="Ribonuclease H-like"/>
    <property type="match status" value="1"/>
</dbReference>
<dbReference type="InterPro" id="IPR008042">
    <property type="entry name" value="Retrotrans_Pao"/>
</dbReference>
<reference evidence="4 5" key="1">
    <citation type="submission" date="2024-10" db="EMBL/GenBank/DDBJ databases">
        <authorList>
            <person name="Kim D."/>
        </authorList>
    </citation>
    <scope>NUCLEOTIDE SEQUENCE [LARGE SCALE GENOMIC DNA]</scope>
    <source>
        <strain evidence="4">Taebaek</strain>
    </source>
</reference>
<dbReference type="InterPro" id="IPR001584">
    <property type="entry name" value="Integrase_cat-core"/>
</dbReference>
<evidence type="ECO:0000313" key="5">
    <source>
        <dbReference type="Proteomes" id="UP001620645"/>
    </source>
</evidence>
<dbReference type="PANTHER" id="PTHR47331">
    <property type="entry name" value="PHD-TYPE DOMAIN-CONTAINING PROTEIN"/>
    <property type="match status" value="1"/>
</dbReference>
<dbReference type="Pfam" id="PF18701">
    <property type="entry name" value="DUF5641"/>
    <property type="match status" value="1"/>
</dbReference>
<dbReference type="Pfam" id="PF05380">
    <property type="entry name" value="Peptidase_A17"/>
    <property type="match status" value="1"/>
</dbReference>
<feature type="region of interest" description="Disordered" evidence="2">
    <location>
        <begin position="2063"/>
        <end position="2119"/>
    </location>
</feature>
<dbReference type="Pfam" id="PF00078">
    <property type="entry name" value="RVT_1"/>
    <property type="match status" value="1"/>
</dbReference>
<dbReference type="InterPro" id="IPR008737">
    <property type="entry name" value="DUF1758"/>
</dbReference>
<dbReference type="PANTHER" id="PTHR47331:SF1">
    <property type="entry name" value="GAG-LIKE PROTEIN"/>
    <property type="match status" value="1"/>
</dbReference>
<feature type="compositionally biased region" description="Low complexity" evidence="2">
    <location>
        <begin position="2804"/>
        <end position="2813"/>
    </location>
</feature>
<dbReference type="Proteomes" id="UP001620645">
    <property type="component" value="Unassembled WGS sequence"/>
</dbReference>
<feature type="compositionally biased region" description="Polar residues" evidence="2">
    <location>
        <begin position="454"/>
        <end position="465"/>
    </location>
</feature>
<keyword evidence="1" id="KW-0175">Coiled coil</keyword>
<feature type="region of interest" description="Disordered" evidence="2">
    <location>
        <begin position="437"/>
        <end position="493"/>
    </location>
</feature>
<feature type="compositionally biased region" description="Basic and acidic residues" evidence="2">
    <location>
        <begin position="2098"/>
        <end position="2119"/>
    </location>
</feature>
<feature type="compositionally biased region" description="Polar residues" evidence="2">
    <location>
        <begin position="1"/>
        <end position="39"/>
    </location>
</feature>
<dbReference type="GO" id="GO:0006259">
    <property type="term" value="P:DNA metabolic process"/>
    <property type="evidence" value="ECO:0007669"/>
    <property type="project" value="UniProtKB-ARBA"/>
</dbReference>
<evidence type="ECO:0000256" key="1">
    <source>
        <dbReference type="SAM" id="Coils"/>
    </source>
</evidence>
<dbReference type="GO" id="GO:0042575">
    <property type="term" value="C:DNA polymerase complex"/>
    <property type="evidence" value="ECO:0007669"/>
    <property type="project" value="UniProtKB-ARBA"/>
</dbReference>
<dbReference type="InterPro" id="IPR036397">
    <property type="entry name" value="RNaseH_sf"/>
</dbReference>
<proteinExistence type="predicted"/>
<feature type="coiled-coil region" evidence="1">
    <location>
        <begin position="2139"/>
        <end position="2166"/>
    </location>
</feature>
<dbReference type="Pfam" id="PF03564">
    <property type="entry name" value="DUF1759"/>
    <property type="match status" value="1"/>
</dbReference>
<name>A0ABD2KIK8_HETSC</name>
<protein>
    <recommendedName>
        <fullName evidence="3">Integrase catalytic domain-containing protein</fullName>
    </recommendedName>
</protein>
<dbReference type="InterPro" id="IPR000477">
    <property type="entry name" value="RT_dom"/>
</dbReference>
<feature type="region of interest" description="Disordered" evidence="2">
    <location>
        <begin position="1"/>
        <end position="55"/>
    </location>
</feature>
<dbReference type="PROSITE" id="PS50994">
    <property type="entry name" value="INTEGRASE"/>
    <property type="match status" value="1"/>
</dbReference>
<accession>A0ABD2KIK8</accession>
<keyword evidence="5" id="KW-1185">Reference proteome</keyword>
<feature type="compositionally biased region" description="Polar residues" evidence="2">
    <location>
        <begin position="2902"/>
        <end position="2911"/>
    </location>
</feature>
<evidence type="ECO:0000313" key="4">
    <source>
        <dbReference type="EMBL" id="KAL3102770.1"/>
    </source>
</evidence>
<dbReference type="InterPro" id="IPR012337">
    <property type="entry name" value="RNaseH-like_sf"/>
</dbReference>
<organism evidence="4 5">
    <name type="scientific">Heterodera schachtii</name>
    <name type="common">Sugarbeet cyst nematode worm</name>
    <name type="synonym">Tylenchus schachtii</name>
    <dbReference type="NCBI Taxonomy" id="97005"/>
    <lineage>
        <taxon>Eukaryota</taxon>
        <taxon>Metazoa</taxon>
        <taxon>Ecdysozoa</taxon>
        <taxon>Nematoda</taxon>
        <taxon>Chromadorea</taxon>
        <taxon>Rhabditida</taxon>
        <taxon>Tylenchina</taxon>
        <taxon>Tylenchomorpha</taxon>
        <taxon>Tylenchoidea</taxon>
        <taxon>Heteroderidae</taxon>
        <taxon>Heteroderinae</taxon>
        <taxon>Heterodera</taxon>
    </lineage>
</organism>
<gene>
    <name evidence="4" type="ORF">niasHS_001219</name>
</gene>
<dbReference type="SUPFAM" id="SSF56672">
    <property type="entry name" value="DNA/RNA polymerases"/>
    <property type="match status" value="1"/>
</dbReference>
<dbReference type="InterPro" id="IPR043502">
    <property type="entry name" value="DNA/RNA_pol_sf"/>
</dbReference>
<dbReference type="EMBL" id="JBICCN010000018">
    <property type="protein sequence ID" value="KAL3102770.1"/>
    <property type="molecule type" value="Genomic_DNA"/>
</dbReference>
<dbReference type="Gene3D" id="3.30.420.10">
    <property type="entry name" value="Ribonuclease H-like superfamily/Ribonuclease H"/>
    <property type="match status" value="1"/>
</dbReference>
<feature type="region of interest" description="Disordered" evidence="2">
    <location>
        <begin position="2804"/>
        <end position="2833"/>
    </location>
</feature>
<feature type="compositionally biased region" description="Low complexity" evidence="2">
    <location>
        <begin position="2820"/>
        <end position="2833"/>
    </location>
</feature>
<feature type="domain" description="Integrase catalytic" evidence="3">
    <location>
        <begin position="1609"/>
        <end position="1795"/>
    </location>
</feature>
<evidence type="ECO:0000259" key="3">
    <source>
        <dbReference type="PROSITE" id="PS50994"/>
    </source>
</evidence>
<comment type="caution">
    <text evidence="4">The sequence shown here is derived from an EMBL/GenBank/DDBJ whole genome shotgun (WGS) entry which is preliminary data.</text>
</comment>
<dbReference type="Pfam" id="PF05585">
    <property type="entry name" value="DUF1758"/>
    <property type="match status" value="1"/>
</dbReference>
<dbReference type="InterPro" id="IPR040676">
    <property type="entry name" value="DUF5641"/>
</dbReference>
<evidence type="ECO:0000256" key="2">
    <source>
        <dbReference type="SAM" id="MobiDB-lite"/>
    </source>
</evidence>